<dbReference type="PROSITE" id="PS51177">
    <property type="entry name" value="LUMAZINE_BIND"/>
    <property type="match status" value="2"/>
</dbReference>
<dbReference type="PANTHER" id="PTHR21098:SF0">
    <property type="entry name" value="RIBOFLAVIN SYNTHASE"/>
    <property type="match status" value="1"/>
</dbReference>
<dbReference type="NCBIfam" id="TIGR00187">
    <property type="entry name" value="ribE"/>
    <property type="match status" value="1"/>
</dbReference>
<evidence type="ECO:0000256" key="1">
    <source>
        <dbReference type="ARBA" id="ARBA00000968"/>
    </source>
</evidence>
<sequence length="206" mass="22130">MFTGIVQSQAEIISVSGDDSFKKITIQGDLALIDNLTLGASIAINGTCLTVVSFEQDNKHGQVTFDVIDETLKLTNLGALELGDKVNVERSLRMGDELGGHLVSGHIHTCGTVVNRNVSALNCELLIEVGSESLKYIFAKGFITVNGVSLTVGRVEDSCFSLHLIPETLERTNLGQAKVGDSVNLEYDQQTMTIVSTIERMGLSVS</sequence>
<comment type="function">
    <text evidence="2">Catalyzes the dismutation of two molecules of 6,7-dimethyl-8-ribityllumazine, resulting in the formation of riboflavin and 5-amino-6-(D-ribitylamino)uracil.</text>
</comment>
<comment type="catalytic activity">
    <reaction evidence="1">
        <text>2 6,7-dimethyl-8-(1-D-ribityl)lumazine + H(+) = 5-amino-6-(D-ribitylamino)uracil + riboflavin</text>
        <dbReference type="Rhea" id="RHEA:20772"/>
        <dbReference type="ChEBI" id="CHEBI:15378"/>
        <dbReference type="ChEBI" id="CHEBI:15934"/>
        <dbReference type="ChEBI" id="CHEBI:57986"/>
        <dbReference type="ChEBI" id="CHEBI:58201"/>
        <dbReference type="EC" id="2.5.1.9"/>
    </reaction>
</comment>
<comment type="pathway">
    <text evidence="3">Cofactor biosynthesis; riboflavin biosynthesis; riboflavin from 2-hydroxy-3-oxobutyl phosphate and 5-amino-6-(D-ribitylamino)uracil: step 2/2.</text>
</comment>
<dbReference type="EMBL" id="BNCK01000015">
    <property type="protein sequence ID" value="GHG07561.1"/>
    <property type="molecule type" value="Genomic_DNA"/>
</dbReference>
<dbReference type="GO" id="GO:0009231">
    <property type="term" value="P:riboflavin biosynthetic process"/>
    <property type="evidence" value="ECO:0007669"/>
    <property type="project" value="UniProtKB-KW"/>
</dbReference>
<feature type="domain" description="Lumazine-binding" evidence="11">
    <location>
        <begin position="102"/>
        <end position="198"/>
    </location>
</feature>
<dbReference type="Gene3D" id="2.40.30.20">
    <property type="match status" value="2"/>
</dbReference>
<keyword evidence="13" id="KW-1185">Reference proteome</keyword>
<reference evidence="12" key="2">
    <citation type="submission" date="2020-09" db="EMBL/GenBank/DDBJ databases">
        <authorList>
            <person name="Sun Q."/>
            <person name="Kim S."/>
        </authorList>
    </citation>
    <scope>NUCLEOTIDE SEQUENCE</scope>
    <source>
        <strain evidence="12">KCTC 42731</strain>
    </source>
</reference>
<feature type="repeat" description="Lumazine-binding" evidence="10">
    <location>
        <begin position="1"/>
        <end position="101"/>
    </location>
</feature>
<feature type="domain" description="Lumazine-binding" evidence="11">
    <location>
        <begin position="1"/>
        <end position="101"/>
    </location>
</feature>
<dbReference type="PANTHER" id="PTHR21098">
    <property type="entry name" value="RIBOFLAVIN SYNTHASE ALPHA CHAIN"/>
    <property type="match status" value="1"/>
</dbReference>
<feature type="repeat" description="Lumazine-binding" evidence="10">
    <location>
        <begin position="102"/>
        <end position="198"/>
    </location>
</feature>
<protein>
    <recommendedName>
        <fullName evidence="5 9">Riboflavin synthase</fullName>
        <ecNumber evidence="4 9">2.5.1.9</ecNumber>
    </recommendedName>
</protein>
<evidence type="ECO:0000256" key="2">
    <source>
        <dbReference type="ARBA" id="ARBA00002803"/>
    </source>
</evidence>
<reference evidence="12" key="1">
    <citation type="journal article" date="2014" name="Int. J. Syst. Evol. Microbiol.">
        <title>Complete genome sequence of Corynebacterium casei LMG S-19264T (=DSM 44701T), isolated from a smear-ripened cheese.</title>
        <authorList>
            <consortium name="US DOE Joint Genome Institute (JGI-PGF)"/>
            <person name="Walter F."/>
            <person name="Albersmeier A."/>
            <person name="Kalinowski J."/>
            <person name="Ruckert C."/>
        </authorList>
    </citation>
    <scope>NUCLEOTIDE SEQUENCE</scope>
    <source>
        <strain evidence="12">KCTC 42731</strain>
    </source>
</reference>
<dbReference type="NCBIfam" id="NF006767">
    <property type="entry name" value="PRK09289.1"/>
    <property type="match status" value="1"/>
</dbReference>
<evidence type="ECO:0000313" key="12">
    <source>
        <dbReference type="EMBL" id="GHG07561.1"/>
    </source>
</evidence>
<keyword evidence="7" id="KW-0808">Transferase</keyword>
<evidence type="ECO:0000256" key="6">
    <source>
        <dbReference type="ARBA" id="ARBA00022619"/>
    </source>
</evidence>
<dbReference type="PIRSF" id="PIRSF000498">
    <property type="entry name" value="Riboflavin_syn_A"/>
    <property type="match status" value="1"/>
</dbReference>
<dbReference type="GO" id="GO:0004746">
    <property type="term" value="F:riboflavin synthase activity"/>
    <property type="evidence" value="ECO:0007669"/>
    <property type="project" value="UniProtKB-UniRule"/>
</dbReference>
<gene>
    <name evidence="12" type="primary">ribC</name>
    <name evidence="12" type="ORF">GCM10017161_41550</name>
</gene>
<dbReference type="EC" id="2.5.1.9" evidence="4 9"/>
<dbReference type="InterPro" id="IPR017938">
    <property type="entry name" value="Riboflavin_synthase-like_b-brl"/>
</dbReference>
<dbReference type="Proteomes" id="UP000623842">
    <property type="component" value="Unassembled WGS sequence"/>
</dbReference>
<evidence type="ECO:0000256" key="3">
    <source>
        <dbReference type="ARBA" id="ARBA00004887"/>
    </source>
</evidence>
<dbReference type="InterPro" id="IPR001783">
    <property type="entry name" value="Lumazine-bd"/>
</dbReference>
<proteinExistence type="predicted"/>
<organism evidence="12 13">
    <name type="scientific">Thalassotalea marina</name>
    <dbReference type="NCBI Taxonomy" id="1673741"/>
    <lineage>
        <taxon>Bacteria</taxon>
        <taxon>Pseudomonadati</taxon>
        <taxon>Pseudomonadota</taxon>
        <taxon>Gammaproteobacteria</taxon>
        <taxon>Alteromonadales</taxon>
        <taxon>Colwelliaceae</taxon>
        <taxon>Thalassotalea</taxon>
    </lineage>
</organism>
<keyword evidence="8" id="KW-0677">Repeat</keyword>
<evidence type="ECO:0000259" key="11">
    <source>
        <dbReference type="PROSITE" id="PS51177"/>
    </source>
</evidence>
<evidence type="ECO:0000313" key="13">
    <source>
        <dbReference type="Proteomes" id="UP000623842"/>
    </source>
</evidence>
<dbReference type="RefSeq" id="WP_189774767.1">
    <property type="nucleotide sequence ID" value="NZ_BNCK01000015.1"/>
</dbReference>
<evidence type="ECO:0000256" key="9">
    <source>
        <dbReference type="NCBIfam" id="TIGR00187"/>
    </source>
</evidence>
<dbReference type="CDD" id="cd00402">
    <property type="entry name" value="Riboflavin_synthase_like"/>
    <property type="match status" value="1"/>
</dbReference>
<dbReference type="SUPFAM" id="SSF63380">
    <property type="entry name" value="Riboflavin synthase domain-like"/>
    <property type="match status" value="2"/>
</dbReference>
<dbReference type="InterPro" id="IPR023366">
    <property type="entry name" value="ATP_synth_asu-like_sf"/>
</dbReference>
<evidence type="ECO:0000256" key="4">
    <source>
        <dbReference type="ARBA" id="ARBA00012827"/>
    </source>
</evidence>
<dbReference type="InterPro" id="IPR026017">
    <property type="entry name" value="Lumazine-bd_dom"/>
</dbReference>
<evidence type="ECO:0000256" key="10">
    <source>
        <dbReference type="PROSITE-ProRule" id="PRU00524"/>
    </source>
</evidence>
<comment type="caution">
    <text evidence="12">The sequence shown here is derived from an EMBL/GenBank/DDBJ whole genome shotgun (WGS) entry which is preliminary data.</text>
</comment>
<dbReference type="AlphaFoldDB" id="A0A919BRI0"/>
<evidence type="ECO:0000256" key="7">
    <source>
        <dbReference type="ARBA" id="ARBA00022679"/>
    </source>
</evidence>
<evidence type="ECO:0000256" key="8">
    <source>
        <dbReference type="ARBA" id="ARBA00022737"/>
    </source>
</evidence>
<dbReference type="NCBIfam" id="NF009566">
    <property type="entry name" value="PRK13020.1"/>
    <property type="match status" value="1"/>
</dbReference>
<accession>A0A919BRI0</accession>
<name>A0A919BRI0_9GAMM</name>
<keyword evidence="6" id="KW-0686">Riboflavin biosynthesis</keyword>
<dbReference type="Pfam" id="PF00677">
    <property type="entry name" value="Lum_binding"/>
    <property type="match status" value="2"/>
</dbReference>
<evidence type="ECO:0000256" key="5">
    <source>
        <dbReference type="ARBA" id="ARBA00013950"/>
    </source>
</evidence>
<dbReference type="FunFam" id="2.40.30.20:FF:000003">
    <property type="entry name" value="Riboflavin synthase, alpha subunit"/>
    <property type="match status" value="1"/>
</dbReference>